<evidence type="ECO:0000313" key="2">
    <source>
        <dbReference type="Proteomes" id="UP001623660"/>
    </source>
</evidence>
<gene>
    <name evidence="1" type="ORF">ACJDU8_21595</name>
</gene>
<dbReference type="Proteomes" id="UP001623660">
    <property type="component" value="Unassembled WGS sequence"/>
</dbReference>
<name>A0ABW8SQX1_9CLOT</name>
<dbReference type="EMBL" id="JBJHZX010000048">
    <property type="protein sequence ID" value="MFL0198137.1"/>
    <property type="molecule type" value="Genomic_DNA"/>
</dbReference>
<organism evidence="1 2">
    <name type="scientific">Candidatus Clostridium eludens</name>
    <dbReference type="NCBI Taxonomy" id="3381663"/>
    <lineage>
        <taxon>Bacteria</taxon>
        <taxon>Bacillati</taxon>
        <taxon>Bacillota</taxon>
        <taxon>Clostridia</taxon>
        <taxon>Eubacteriales</taxon>
        <taxon>Clostridiaceae</taxon>
        <taxon>Clostridium</taxon>
    </lineage>
</organism>
<comment type="caution">
    <text evidence="1">The sequence shown here is derived from an EMBL/GenBank/DDBJ whole genome shotgun (WGS) entry which is preliminary data.</text>
</comment>
<reference evidence="1 2" key="1">
    <citation type="submission" date="2024-11" db="EMBL/GenBank/DDBJ databases">
        <authorList>
            <person name="Heng Y.C."/>
            <person name="Lim A.C.H."/>
            <person name="Lee J.K.Y."/>
            <person name="Kittelmann S."/>
        </authorList>
    </citation>
    <scope>NUCLEOTIDE SEQUENCE [LARGE SCALE GENOMIC DNA]</scope>
    <source>
        <strain evidence="1 2">WILCCON 0269</strain>
    </source>
</reference>
<proteinExistence type="predicted"/>
<accession>A0ABW8SQX1</accession>
<dbReference type="RefSeq" id="WP_406794245.1">
    <property type="nucleotide sequence ID" value="NZ_JBJHZX010000048.1"/>
</dbReference>
<evidence type="ECO:0000313" key="1">
    <source>
        <dbReference type="EMBL" id="MFL0198137.1"/>
    </source>
</evidence>
<keyword evidence="2" id="KW-1185">Reference proteome</keyword>
<sequence>MNITVNFLSGNPVGGVDYKQTYKIEIYIENEDALFDGGFIKFKNCVKPIIPINQLTNEDELEKLGIKYLKEKNEDKENLIPIGIVDFSENPSYKGRRLVISDISYDDLINVEQVIENIRKAISIKYKAKKLLDNCKQRNSIQFDLNSPIVL</sequence>
<protein>
    <submittedName>
        <fullName evidence="1">Uncharacterized protein</fullName>
    </submittedName>
</protein>